<keyword evidence="3 6" id="KW-0479">Metal-binding</keyword>
<dbReference type="InterPro" id="IPR023404">
    <property type="entry name" value="rSAM_horseshoe"/>
</dbReference>
<keyword evidence="1 6" id="KW-0004">4Fe-4S</keyword>
<dbReference type="InterPro" id="IPR007197">
    <property type="entry name" value="rSAM"/>
</dbReference>
<evidence type="ECO:0000256" key="1">
    <source>
        <dbReference type="ARBA" id="ARBA00022485"/>
    </source>
</evidence>
<reference evidence="9 10" key="1">
    <citation type="submission" date="2021-02" db="EMBL/GenBank/DDBJ databases">
        <title>Complete genome of Desulfoluna sp. strain ASN36.</title>
        <authorList>
            <person name="Takahashi A."/>
            <person name="Kojima H."/>
            <person name="Fukui M."/>
        </authorList>
    </citation>
    <scope>NUCLEOTIDE SEQUENCE [LARGE SCALE GENOMIC DNA]</scope>
    <source>
        <strain evidence="9 10">ASN36</strain>
    </source>
</reference>
<dbReference type="Gene3D" id="3.80.30.20">
    <property type="entry name" value="tm_1862 like domain"/>
    <property type="match status" value="1"/>
</dbReference>
<keyword evidence="2 6" id="KW-0949">S-adenosyl-L-methionine</keyword>
<evidence type="ECO:0000256" key="3">
    <source>
        <dbReference type="ARBA" id="ARBA00022723"/>
    </source>
</evidence>
<keyword evidence="10" id="KW-1185">Reference proteome</keyword>
<dbReference type="EMBL" id="AP024488">
    <property type="protein sequence ID" value="BCS94822.1"/>
    <property type="molecule type" value="Genomic_DNA"/>
</dbReference>
<dbReference type="PANTHER" id="PTHR32331">
    <property type="entry name" value="UPF0313 PROTEIN YGIQ"/>
    <property type="match status" value="1"/>
</dbReference>
<dbReference type="PROSITE" id="PS51918">
    <property type="entry name" value="RADICAL_SAM"/>
    <property type="match status" value="1"/>
</dbReference>
<dbReference type="HAMAP" id="MF_01251">
    <property type="entry name" value="UPF0313"/>
    <property type="match status" value="1"/>
</dbReference>
<keyword evidence="5 6" id="KW-0411">Iron-sulfur</keyword>
<feature type="domain" description="Radical SAM core" evidence="8">
    <location>
        <begin position="293"/>
        <end position="558"/>
    </location>
</feature>
<dbReference type="SUPFAM" id="SSF102114">
    <property type="entry name" value="Radical SAM enzymes"/>
    <property type="match status" value="1"/>
</dbReference>
<dbReference type="SMART" id="SM00729">
    <property type="entry name" value="Elp3"/>
    <property type="match status" value="1"/>
</dbReference>
<sequence length="608" mass="67380">MRKKSRFLPATRKEMDALGWERPDVILVTGDSYIDAPAIGAAVVGRVLDRAGFKVAIIAQPDTESDRDITRLGEPALFWGVSGGSLDSMVANYTASGKKRKRCDYTPGGDNTRRPDRAVIAYTNLIRRHFKGSTTPIVLGGIEASLRRVPHYDAWQKRIRGSILFDAKADYLLYGMGERSVVELAEALAKGTSPDAIYGLCRKSDEPVEGYLELPSLVEVKKDKDAFSRMFLAFKANADAFTAKGLVQKHDTRYLVQNPPQPPLTAEELDSVNELPYTRELHPLCHSQGEVRAMETIRFSIASHRGCYGECNFCAIALHQGRTVTSRSEASILRETVNLTHLPGFKGNILDAGGPTGNMYGFECEKKLKKGACKDKRCLYPRVCPSLKPDHSRLLSLLKKMQEVPGIKKVFSASGIRPDLILADKKKGDRYLKEVVAHHTSGQLKIAPEHTSEAVLALMGKPTTELARFRKRFQELTTEAGKPQFLTYYFMAAHPGCGQSEMDELAQFCREVLHTRPEQAQIFTPTPSTLSTLMYVTEKDPETGKPIFVEKEKEAKERQKGALHGAKGGQGQKGKEKHHKKRDSKAPSAGRKPQKKRPSGRKGGRSSS</sequence>
<evidence type="ECO:0000256" key="2">
    <source>
        <dbReference type="ARBA" id="ARBA00022691"/>
    </source>
</evidence>
<evidence type="ECO:0000256" key="7">
    <source>
        <dbReference type="SAM" id="MobiDB-lite"/>
    </source>
</evidence>
<comment type="cofactor">
    <cofactor evidence="6">
        <name>[4Fe-4S] cluster</name>
        <dbReference type="ChEBI" id="CHEBI:49883"/>
    </cofactor>
    <text evidence="6">Binds 1 [4Fe-4S] cluster. The cluster is coordinated with 3 cysteines and an exchangeable S-adenosyl-L-methionine.</text>
</comment>
<comment type="similarity">
    <text evidence="6">Belongs to the UPF0313 family.</text>
</comment>
<evidence type="ECO:0000259" key="8">
    <source>
        <dbReference type="PROSITE" id="PS51918"/>
    </source>
</evidence>
<feature type="binding site" evidence="6">
    <location>
        <position position="307"/>
    </location>
    <ligand>
        <name>[4Fe-4S] cluster</name>
        <dbReference type="ChEBI" id="CHEBI:49883"/>
        <note>4Fe-4S-S-AdoMet</note>
    </ligand>
</feature>
<dbReference type="InterPro" id="IPR006638">
    <property type="entry name" value="Elp3/MiaA/NifB-like_rSAM"/>
</dbReference>
<evidence type="ECO:0000256" key="6">
    <source>
        <dbReference type="HAMAP-Rule" id="MF_01251"/>
    </source>
</evidence>
<evidence type="ECO:0000256" key="4">
    <source>
        <dbReference type="ARBA" id="ARBA00023004"/>
    </source>
</evidence>
<dbReference type="SFLD" id="SFLDG01069">
    <property type="entry name" value="UPF0313"/>
    <property type="match status" value="1"/>
</dbReference>
<dbReference type="InterPro" id="IPR058240">
    <property type="entry name" value="rSAM_sf"/>
</dbReference>
<organism evidence="9 10">
    <name type="scientific">Desulfoluna limicola</name>
    <dbReference type="NCBI Taxonomy" id="2810562"/>
    <lineage>
        <taxon>Bacteria</taxon>
        <taxon>Pseudomonadati</taxon>
        <taxon>Thermodesulfobacteriota</taxon>
        <taxon>Desulfobacteria</taxon>
        <taxon>Desulfobacterales</taxon>
        <taxon>Desulfolunaceae</taxon>
        <taxon>Desulfoluna</taxon>
    </lineage>
</organism>
<dbReference type="RefSeq" id="WP_236891128.1">
    <property type="nucleotide sequence ID" value="NZ_AP024488.1"/>
</dbReference>
<evidence type="ECO:0000313" key="9">
    <source>
        <dbReference type="EMBL" id="BCS94822.1"/>
    </source>
</evidence>
<evidence type="ECO:0000256" key="5">
    <source>
        <dbReference type="ARBA" id="ARBA00023014"/>
    </source>
</evidence>
<feature type="compositionally biased region" description="Basic residues" evidence="7">
    <location>
        <begin position="592"/>
        <end position="608"/>
    </location>
</feature>
<dbReference type="SFLD" id="SFLDG01082">
    <property type="entry name" value="B12-binding_domain_containing"/>
    <property type="match status" value="1"/>
</dbReference>
<feature type="binding site" evidence="6">
    <location>
        <position position="314"/>
    </location>
    <ligand>
        <name>[4Fe-4S] cluster</name>
        <dbReference type="ChEBI" id="CHEBI:49883"/>
        <note>4Fe-4S-S-AdoMet</note>
    </ligand>
</feature>
<keyword evidence="4 6" id="KW-0408">Iron</keyword>
<feature type="region of interest" description="Disordered" evidence="7">
    <location>
        <begin position="551"/>
        <end position="608"/>
    </location>
</feature>
<feature type="binding site" evidence="6">
    <location>
        <position position="311"/>
    </location>
    <ligand>
        <name>[4Fe-4S] cluster</name>
        <dbReference type="ChEBI" id="CHEBI:49883"/>
        <note>4Fe-4S-S-AdoMet</note>
    </ligand>
</feature>
<protein>
    <submittedName>
        <fullName evidence="9">UPF0313 protein</fullName>
    </submittedName>
</protein>
<evidence type="ECO:0000313" key="10">
    <source>
        <dbReference type="Proteomes" id="UP001320148"/>
    </source>
</evidence>
<accession>A0ABM7PB83</accession>
<proteinExistence type="inferred from homology"/>
<dbReference type="InterPro" id="IPR013704">
    <property type="entry name" value="UPF0313_N"/>
</dbReference>
<name>A0ABM7PB83_9BACT</name>
<gene>
    <name evidence="9" type="ORF">DSLASN_04540</name>
</gene>
<dbReference type="NCBIfam" id="TIGR03904">
    <property type="entry name" value="SAM_YgiQ"/>
    <property type="match status" value="1"/>
</dbReference>
<dbReference type="InterPro" id="IPR022946">
    <property type="entry name" value="UPF0313"/>
</dbReference>
<dbReference type="Pfam" id="PF08497">
    <property type="entry name" value="Radical_SAM_N"/>
    <property type="match status" value="1"/>
</dbReference>
<dbReference type="Proteomes" id="UP001320148">
    <property type="component" value="Chromosome"/>
</dbReference>
<dbReference type="SFLD" id="SFLDS00029">
    <property type="entry name" value="Radical_SAM"/>
    <property type="match status" value="1"/>
</dbReference>
<feature type="compositionally biased region" description="Basic and acidic residues" evidence="7">
    <location>
        <begin position="551"/>
        <end position="560"/>
    </location>
</feature>
<dbReference type="PANTHER" id="PTHR32331:SF0">
    <property type="entry name" value="UPF0313 PROTEIN YGIQ"/>
    <property type="match status" value="1"/>
</dbReference>